<dbReference type="KEGG" id="mby:MSBRM_0799"/>
<dbReference type="STRING" id="1434108.MSBRM_0799"/>
<dbReference type="Proteomes" id="UP000033033">
    <property type="component" value="Chromosome"/>
</dbReference>
<reference evidence="4 5" key="1">
    <citation type="submission" date="2014-07" db="EMBL/GenBank/DDBJ databases">
        <title>Methanogenic archaea and the global carbon cycle.</title>
        <authorList>
            <person name="Henriksen J.R."/>
            <person name="Luke J."/>
            <person name="Reinhart S."/>
            <person name="Benedict M.N."/>
            <person name="Youngblut N.D."/>
            <person name="Metcalf M.E."/>
            <person name="Whitaker R.J."/>
            <person name="Metcalf W.W."/>
        </authorList>
    </citation>
    <scope>NUCLEOTIDE SEQUENCE [LARGE SCALE GENOMIC DNA]</scope>
    <source>
        <strain evidence="4 5">MS</strain>
    </source>
</reference>
<name>A0A0E3QSG0_METBA</name>
<keyword evidence="5" id="KW-1185">Reference proteome</keyword>
<feature type="domain" description="Glycosyl transferase family 1" evidence="2">
    <location>
        <begin position="206"/>
        <end position="332"/>
    </location>
</feature>
<dbReference type="Gene3D" id="3.40.50.2000">
    <property type="entry name" value="Glycogen Phosphorylase B"/>
    <property type="match status" value="2"/>
</dbReference>
<dbReference type="InterPro" id="IPR028098">
    <property type="entry name" value="Glyco_trans_4-like_N"/>
</dbReference>
<accession>A0A0E3QSG0</accession>
<gene>
    <name evidence="4" type="ORF">MSBRM_0799</name>
</gene>
<organism evidence="4 5">
    <name type="scientific">Methanosarcina barkeri MS</name>
    <dbReference type="NCBI Taxonomy" id="1434108"/>
    <lineage>
        <taxon>Archaea</taxon>
        <taxon>Methanobacteriati</taxon>
        <taxon>Methanobacteriota</taxon>
        <taxon>Stenosarchaea group</taxon>
        <taxon>Methanomicrobia</taxon>
        <taxon>Methanosarcinales</taxon>
        <taxon>Methanosarcinaceae</taxon>
        <taxon>Methanosarcina</taxon>
    </lineage>
</organism>
<evidence type="ECO:0000256" key="1">
    <source>
        <dbReference type="ARBA" id="ARBA00022679"/>
    </source>
</evidence>
<dbReference type="GeneID" id="24844009"/>
<protein>
    <submittedName>
        <fullName evidence="4">Glycosyltransferase</fullName>
        <ecNumber evidence="4">2.4.1.-</ecNumber>
    </submittedName>
</protein>
<dbReference type="PANTHER" id="PTHR46401">
    <property type="entry name" value="GLYCOSYLTRANSFERASE WBBK-RELATED"/>
    <property type="match status" value="1"/>
</dbReference>
<dbReference type="PANTHER" id="PTHR46401:SF2">
    <property type="entry name" value="GLYCOSYLTRANSFERASE WBBK-RELATED"/>
    <property type="match status" value="1"/>
</dbReference>
<dbReference type="InterPro" id="IPR001296">
    <property type="entry name" value="Glyco_trans_1"/>
</dbReference>
<dbReference type="PATRIC" id="fig|1434108.4.peg.966"/>
<evidence type="ECO:0000259" key="2">
    <source>
        <dbReference type="Pfam" id="PF00534"/>
    </source>
</evidence>
<evidence type="ECO:0000259" key="3">
    <source>
        <dbReference type="Pfam" id="PF13439"/>
    </source>
</evidence>
<keyword evidence="4" id="KW-0328">Glycosyltransferase</keyword>
<evidence type="ECO:0000313" key="4">
    <source>
        <dbReference type="EMBL" id="AKB53797.1"/>
    </source>
</evidence>
<feature type="domain" description="Glycosyltransferase subfamily 4-like N-terminal" evidence="3">
    <location>
        <begin position="20"/>
        <end position="196"/>
    </location>
</feature>
<dbReference type="EC" id="2.4.1.-" evidence="4"/>
<sequence length="350" mass="40227">MNILLLQETDWIKRGPHQQHHLMDRMALKGHKIRVIDYEFLWKEDKEKKVLTGRKEINRAYKVFKEADITLIRPGMIKVPILDMATIPYFHNKEIKRQIQEFKPDVIIAFGILNSYIGLQQAKKHNIPFIYYVIDHLHKLLPSEYMQIIAKQLEKQTIKGADKIFVINKGLEDYIIEMGGDINKISIITAGLDLEKFNPKVDGSSIRAKYGVKKDDLLLFFMGWIYDFSGMKEVAESLSANENENIKLMIVGDGDLYKPLLKMRSKKNLDGKLILTGKIPFEEIPEHIAAADICLLPAYKNEIMKDVVPIKLYEYMALGKPIIATNLPGVQKEFGFDSGINYIEDSTNTL</sequence>
<dbReference type="RefSeq" id="WP_052712693.1">
    <property type="nucleotide sequence ID" value="NZ_CP009528.1"/>
</dbReference>
<evidence type="ECO:0000313" key="5">
    <source>
        <dbReference type="Proteomes" id="UP000033033"/>
    </source>
</evidence>
<proteinExistence type="predicted"/>
<dbReference type="HOGENOM" id="CLU_705170_0_0_2"/>
<dbReference type="SUPFAM" id="SSF53756">
    <property type="entry name" value="UDP-Glycosyltransferase/glycogen phosphorylase"/>
    <property type="match status" value="1"/>
</dbReference>
<dbReference type="Pfam" id="PF13439">
    <property type="entry name" value="Glyco_transf_4"/>
    <property type="match status" value="1"/>
</dbReference>
<dbReference type="Pfam" id="PF00534">
    <property type="entry name" value="Glycos_transf_1"/>
    <property type="match status" value="1"/>
</dbReference>
<keyword evidence="1 4" id="KW-0808">Transferase</keyword>
<dbReference type="AlphaFoldDB" id="A0A0E3QSG0"/>
<dbReference type="GO" id="GO:0016757">
    <property type="term" value="F:glycosyltransferase activity"/>
    <property type="evidence" value="ECO:0007669"/>
    <property type="project" value="UniProtKB-KW"/>
</dbReference>
<dbReference type="EMBL" id="CP009528">
    <property type="protein sequence ID" value="AKB53797.1"/>
    <property type="molecule type" value="Genomic_DNA"/>
</dbReference>